<evidence type="ECO:0000256" key="8">
    <source>
        <dbReference type="ARBA" id="ARBA00023146"/>
    </source>
</evidence>
<dbReference type="InterPro" id="IPR045864">
    <property type="entry name" value="aa-tRNA-synth_II/BPL/LPL"/>
</dbReference>
<dbReference type="PANTHER" id="PTHR43707:SF1">
    <property type="entry name" value="HISTIDINE--TRNA LIGASE, MITOCHONDRIAL-RELATED"/>
    <property type="match status" value="1"/>
</dbReference>
<dbReference type="Pfam" id="PF13393">
    <property type="entry name" value="tRNA-synt_His"/>
    <property type="match status" value="1"/>
</dbReference>
<dbReference type="SUPFAM" id="SSF52954">
    <property type="entry name" value="Class II aaRS ABD-related"/>
    <property type="match status" value="1"/>
</dbReference>
<evidence type="ECO:0000256" key="2">
    <source>
        <dbReference type="ARBA" id="ARBA00012815"/>
    </source>
</evidence>
<gene>
    <name evidence="13" type="ORF">ENL19_00955</name>
</gene>
<dbReference type="PANTHER" id="PTHR43707">
    <property type="entry name" value="HISTIDYL-TRNA SYNTHETASE"/>
    <property type="match status" value="1"/>
</dbReference>
<evidence type="ECO:0000256" key="3">
    <source>
        <dbReference type="ARBA" id="ARBA00017399"/>
    </source>
</evidence>
<protein>
    <recommendedName>
        <fullName evidence="3 10">Histidine--tRNA ligase</fullName>
        <ecNumber evidence="2 10">6.1.1.21</ecNumber>
    </recommendedName>
</protein>
<feature type="non-terminal residue" evidence="13">
    <location>
        <position position="1"/>
    </location>
</feature>
<dbReference type="InterPro" id="IPR004516">
    <property type="entry name" value="HisRS/HisZ"/>
</dbReference>
<evidence type="ECO:0000256" key="1">
    <source>
        <dbReference type="ARBA" id="ARBA00008226"/>
    </source>
</evidence>
<comment type="similarity">
    <text evidence="1">Belongs to the class-II aminoacyl-tRNA synthetase family.</text>
</comment>
<evidence type="ECO:0000256" key="10">
    <source>
        <dbReference type="NCBIfam" id="TIGR00442"/>
    </source>
</evidence>
<dbReference type="GO" id="GO:0005737">
    <property type="term" value="C:cytoplasm"/>
    <property type="evidence" value="ECO:0007669"/>
    <property type="project" value="UniProtKB-UniRule"/>
</dbReference>
<accession>A0A7C5HFI4</accession>
<dbReference type="GO" id="GO:0006427">
    <property type="term" value="P:histidyl-tRNA aminoacylation"/>
    <property type="evidence" value="ECO:0007669"/>
    <property type="project" value="UniProtKB-UniRule"/>
</dbReference>
<dbReference type="Pfam" id="PF03129">
    <property type="entry name" value="HGTP_anticodon"/>
    <property type="match status" value="1"/>
</dbReference>
<dbReference type="GO" id="GO:0004821">
    <property type="term" value="F:histidine-tRNA ligase activity"/>
    <property type="evidence" value="ECO:0007669"/>
    <property type="project" value="UniProtKB-UniRule"/>
</dbReference>
<evidence type="ECO:0000256" key="9">
    <source>
        <dbReference type="ARBA" id="ARBA00047639"/>
    </source>
</evidence>
<evidence type="ECO:0000256" key="11">
    <source>
        <dbReference type="PIRSR" id="PIRSR001549-1"/>
    </source>
</evidence>
<dbReference type="InterPro" id="IPR033656">
    <property type="entry name" value="HisRS_anticodon"/>
</dbReference>
<reference evidence="13" key="1">
    <citation type="journal article" date="2020" name="mSystems">
        <title>Genome- and Community-Level Interaction Insights into Carbon Utilization and Element Cycling Functions of Hydrothermarchaeota in Hydrothermal Sediment.</title>
        <authorList>
            <person name="Zhou Z."/>
            <person name="Liu Y."/>
            <person name="Xu W."/>
            <person name="Pan J."/>
            <person name="Luo Z.H."/>
            <person name="Li M."/>
        </authorList>
    </citation>
    <scope>NUCLEOTIDE SEQUENCE [LARGE SCALE GENOMIC DNA]</scope>
    <source>
        <strain evidence="13">HyVt-74</strain>
    </source>
</reference>
<feature type="binding site" evidence="11">
    <location>
        <position position="75"/>
    </location>
    <ligand>
        <name>L-histidine</name>
        <dbReference type="ChEBI" id="CHEBI:57595"/>
    </ligand>
</feature>
<keyword evidence="7" id="KW-0648">Protein biosynthesis</keyword>
<keyword evidence="5" id="KW-0547">Nucleotide-binding</keyword>
<dbReference type="CDD" id="cd00773">
    <property type="entry name" value="HisRS-like_core"/>
    <property type="match status" value="1"/>
</dbReference>
<dbReference type="NCBIfam" id="TIGR00442">
    <property type="entry name" value="hisS"/>
    <property type="match status" value="1"/>
</dbReference>
<dbReference type="InterPro" id="IPR015807">
    <property type="entry name" value="His-tRNA-ligase"/>
</dbReference>
<dbReference type="InterPro" id="IPR036621">
    <property type="entry name" value="Anticodon-bd_dom_sf"/>
</dbReference>
<evidence type="ECO:0000256" key="5">
    <source>
        <dbReference type="ARBA" id="ARBA00022741"/>
    </source>
</evidence>
<dbReference type="EMBL" id="DRTB01000062">
    <property type="protein sequence ID" value="HHE04611.1"/>
    <property type="molecule type" value="Genomic_DNA"/>
</dbReference>
<feature type="binding site" evidence="11">
    <location>
        <position position="89"/>
    </location>
    <ligand>
        <name>L-histidine</name>
        <dbReference type="ChEBI" id="CHEBI:57595"/>
    </ligand>
</feature>
<dbReference type="CDD" id="cd00859">
    <property type="entry name" value="HisRS_anticodon"/>
    <property type="match status" value="1"/>
</dbReference>
<evidence type="ECO:0000256" key="4">
    <source>
        <dbReference type="ARBA" id="ARBA00022598"/>
    </source>
</evidence>
<evidence type="ECO:0000256" key="7">
    <source>
        <dbReference type="ARBA" id="ARBA00022917"/>
    </source>
</evidence>
<evidence type="ECO:0000313" key="13">
    <source>
        <dbReference type="EMBL" id="HHE04611.1"/>
    </source>
</evidence>
<dbReference type="AlphaFoldDB" id="A0A7C5HFI4"/>
<comment type="caution">
    <text evidence="13">The sequence shown here is derived from an EMBL/GenBank/DDBJ whole genome shotgun (WGS) entry which is preliminary data.</text>
</comment>
<dbReference type="InterPro" id="IPR004154">
    <property type="entry name" value="Anticodon-bd"/>
</dbReference>
<feature type="binding site" evidence="11">
    <location>
        <begin position="44"/>
        <end position="46"/>
    </location>
    <ligand>
        <name>L-histidine</name>
        <dbReference type="ChEBI" id="CHEBI:57595"/>
    </ligand>
</feature>
<keyword evidence="4 13" id="KW-0436">Ligase</keyword>
<dbReference type="GO" id="GO:0005524">
    <property type="term" value="F:ATP binding"/>
    <property type="evidence" value="ECO:0007669"/>
    <property type="project" value="UniProtKB-KW"/>
</dbReference>
<feature type="binding site" evidence="11">
    <location>
        <position position="218"/>
    </location>
    <ligand>
        <name>L-histidine</name>
        <dbReference type="ChEBI" id="CHEBI:57595"/>
    </ligand>
</feature>
<comment type="catalytic activity">
    <reaction evidence="9">
        <text>tRNA(His) + L-histidine + ATP = L-histidyl-tRNA(His) + AMP + diphosphate + H(+)</text>
        <dbReference type="Rhea" id="RHEA:17313"/>
        <dbReference type="Rhea" id="RHEA-COMP:9665"/>
        <dbReference type="Rhea" id="RHEA-COMP:9689"/>
        <dbReference type="ChEBI" id="CHEBI:15378"/>
        <dbReference type="ChEBI" id="CHEBI:30616"/>
        <dbReference type="ChEBI" id="CHEBI:33019"/>
        <dbReference type="ChEBI" id="CHEBI:57595"/>
        <dbReference type="ChEBI" id="CHEBI:78442"/>
        <dbReference type="ChEBI" id="CHEBI:78527"/>
        <dbReference type="ChEBI" id="CHEBI:456215"/>
        <dbReference type="EC" id="6.1.1.21"/>
    </reaction>
</comment>
<dbReference type="Gene3D" id="3.40.50.800">
    <property type="entry name" value="Anticodon-binding domain"/>
    <property type="match status" value="1"/>
</dbReference>
<dbReference type="InterPro" id="IPR041715">
    <property type="entry name" value="HisRS-like_core"/>
</dbReference>
<dbReference type="EC" id="6.1.1.21" evidence="2 10"/>
<organism evidence="13">
    <name type="scientific">candidate division WOR-3 bacterium</name>
    <dbReference type="NCBI Taxonomy" id="2052148"/>
    <lineage>
        <taxon>Bacteria</taxon>
        <taxon>Bacteria division WOR-3</taxon>
    </lineage>
</organism>
<dbReference type="PROSITE" id="PS50862">
    <property type="entry name" value="AA_TRNA_LIGASE_II"/>
    <property type="match status" value="1"/>
</dbReference>
<keyword evidence="8" id="KW-0030">Aminoacyl-tRNA synthetase</keyword>
<dbReference type="Proteomes" id="UP000886110">
    <property type="component" value="Unassembled WGS sequence"/>
</dbReference>
<dbReference type="PIRSF" id="PIRSF001549">
    <property type="entry name" value="His-tRNA_synth"/>
    <property type="match status" value="1"/>
</dbReference>
<name>A0A7C5HFI4_UNCW3</name>
<sequence>EIRVPTFERAELFSKSTGKDTDIVQKEMYTFKDKGGRNLALKPEGTPSVVRAYLEHGLSSKAPFHKLFYIERMFRQERPQKGRWREFSQFGVEALGSKSPYLDVEIILLGMDFFRQIGLSNVEVHINSIGCSRCRPNYKKHLREYLLKKLPELCDDCKRKFKTNPLRILDCKVDRPKLKDAPHIYDFLCKECKDHFDAVVSILKKQGVKIIMNHNLVRGLDYYTKTVFEYVVSSLGAQNAVGGGGRYDDLVKIMGGRDTPAAGFAIGLDRVVLAMREKDVVSNGIDFFVVTIGEETEKIGFSILQQLRNIGFSGEKDFTGRSIKAQMRSANKSGAKYVIIIGEDELRAKKVRLKNMKTGSEEDVILNEREIARRISEC</sequence>
<dbReference type="HAMAP" id="MF_00127">
    <property type="entry name" value="His_tRNA_synth"/>
    <property type="match status" value="1"/>
</dbReference>
<feature type="domain" description="Aminoacyl-transfer RNA synthetases class-II family profile" evidence="12">
    <location>
        <begin position="1"/>
        <end position="292"/>
    </location>
</feature>
<evidence type="ECO:0000259" key="12">
    <source>
        <dbReference type="PROSITE" id="PS50862"/>
    </source>
</evidence>
<dbReference type="Gene3D" id="3.30.930.10">
    <property type="entry name" value="Bira Bifunctional Protein, Domain 2"/>
    <property type="match status" value="1"/>
</dbReference>
<feature type="binding site" evidence="11">
    <location>
        <position position="93"/>
    </location>
    <ligand>
        <name>L-histidine</name>
        <dbReference type="ChEBI" id="CHEBI:57595"/>
    </ligand>
</feature>
<keyword evidence="6" id="KW-0067">ATP-binding</keyword>
<dbReference type="InterPro" id="IPR006195">
    <property type="entry name" value="aa-tRNA-synth_II"/>
</dbReference>
<proteinExistence type="inferred from homology"/>
<feature type="binding site" evidence="11">
    <location>
        <begin position="222"/>
        <end position="223"/>
    </location>
    <ligand>
        <name>L-histidine</name>
        <dbReference type="ChEBI" id="CHEBI:57595"/>
    </ligand>
</feature>
<dbReference type="SUPFAM" id="SSF55681">
    <property type="entry name" value="Class II aaRS and biotin synthetases"/>
    <property type="match status" value="1"/>
</dbReference>
<evidence type="ECO:0000256" key="6">
    <source>
        <dbReference type="ARBA" id="ARBA00022840"/>
    </source>
</evidence>